<evidence type="ECO:0000256" key="2">
    <source>
        <dbReference type="ARBA" id="ARBA00023002"/>
    </source>
</evidence>
<dbReference type="PRINTS" id="PR00080">
    <property type="entry name" value="SDRFAMILY"/>
</dbReference>
<evidence type="ECO:0000256" key="3">
    <source>
        <dbReference type="ARBA" id="ARBA00023027"/>
    </source>
</evidence>
<dbReference type="Gene3D" id="3.40.50.720">
    <property type="entry name" value="NAD(P)-binding Rossmann-like Domain"/>
    <property type="match status" value="1"/>
</dbReference>
<dbReference type="EMBL" id="CP136865">
    <property type="protein sequence ID" value="WOJ97762.1"/>
    <property type="molecule type" value="Genomic_DNA"/>
</dbReference>
<reference evidence="6 7" key="1">
    <citation type="submission" date="2023-10" db="EMBL/GenBank/DDBJ databases">
        <title>Two novel species belonging to the OM43/NOR5 clade.</title>
        <authorList>
            <person name="Park M."/>
        </authorList>
    </citation>
    <scope>NUCLEOTIDE SEQUENCE [LARGE SCALE GENOMIC DNA]</scope>
    <source>
        <strain evidence="6 7">IMCC45268</strain>
    </source>
</reference>
<dbReference type="RefSeq" id="WP_407328765.1">
    <property type="nucleotide sequence ID" value="NZ_CP136865.1"/>
</dbReference>
<dbReference type="Pfam" id="PF13561">
    <property type="entry name" value="adh_short_C2"/>
    <property type="match status" value="1"/>
</dbReference>
<dbReference type="InterPro" id="IPR020904">
    <property type="entry name" value="Sc_DH/Rdtase_CS"/>
</dbReference>
<keyword evidence="4" id="KW-0443">Lipid metabolism</keyword>
<keyword evidence="5" id="KW-0753">Steroid metabolism</keyword>
<organism evidence="6 7">
    <name type="scientific">Congregibacter brevis</name>
    <dbReference type="NCBI Taxonomy" id="3081201"/>
    <lineage>
        <taxon>Bacteria</taxon>
        <taxon>Pseudomonadati</taxon>
        <taxon>Pseudomonadota</taxon>
        <taxon>Gammaproteobacteria</taxon>
        <taxon>Cellvibrionales</taxon>
        <taxon>Halieaceae</taxon>
        <taxon>Congregibacter</taxon>
    </lineage>
</organism>
<dbReference type="EC" id="1.1.-.-" evidence="6"/>
<dbReference type="PROSITE" id="PS00061">
    <property type="entry name" value="ADH_SHORT"/>
    <property type="match status" value="1"/>
</dbReference>
<keyword evidence="3" id="KW-0520">NAD</keyword>
<dbReference type="SUPFAM" id="SSF51735">
    <property type="entry name" value="NAD(P)-binding Rossmann-fold domains"/>
    <property type="match status" value="1"/>
</dbReference>
<dbReference type="PANTHER" id="PTHR43180:SF28">
    <property type="entry name" value="NAD(P)-BINDING ROSSMANN-FOLD SUPERFAMILY PROTEIN"/>
    <property type="match status" value="1"/>
</dbReference>
<gene>
    <name evidence="6" type="ORF">R0137_04100</name>
</gene>
<keyword evidence="2 6" id="KW-0560">Oxidoreductase</keyword>
<evidence type="ECO:0000256" key="1">
    <source>
        <dbReference type="ARBA" id="ARBA00006484"/>
    </source>
</evidence>
<keyword evidence="7" id="KW-1185">Reference proteome</keyword>
<name>A0ABZ0IDY5_9GAMM</name>
<dbReference type="GO" id="GO:0016491">
    <property type="term" value="F:oxidoreductase activity"/>
    <property type="evidence" value="ECO:0007669"/>
    <property type="project" value="UniProtKB-KW"/>
</dbReference>
<protein>
    <submittedName>
        <fullName evidence="6">SDR family oxidoreductase</fullName>
        <ecNumber evidence="6">1.1.-.-</ecNumber>
    </submittedName>
</protein>
<evidence type="ECO:0000313" key="7">
    <source>
        <dbReference type="Proteomes" id="UP001626549"/>
    </source>
</evidence>
<accession>A0ABZ0IDY5</accession>
<evidence type="ECO:0000256" key="4">
    <source>
        <dbReference type="ARBA" id="ARBA00023098"/>
    </source>
</evidence>
<dbReference type="Proteomes" id="UP001626549">
    <property type="component" value="Chromosome"/>
</dbReference>
<dbReference type="CDD" id="cd05233">
    <property type="entry name" value="SDR_c"/>
    <property type="match status" value="1"/>
</dbReference>
<evidence type="ECO:0000256" key="5">
    <source>
        <dbReference type="ARBA" id="ARBA00023221"/>
    </source>
</evidence>
<proteinExistence type="inferred from homology"/>
<dbReference type="InterPro" id="IPR036291">
    <property type="entry name" value="NAD(P)-bd_dom_sf"/>
</dbReference>
<dbReference type="PANTHER" id="PTHR43180">
    <property type="entry name" value="3-OXOACYL-(ACYL-CARRIER-PROTEIN) REDUCTASE (AFU_ORTHOLOGUE AFUA_6G11210)"/>
    <property type="match status" value="1"/>
</dbReference>
<evidence type="ECO:0000313" key="6">
    <source>
        <dbReference type="EMBL" id="WOJ97762.1"/>
    </source>
</evidence>
<dbReference type="InterPro" id="IPR002347">
    <property type="entry name" value="SDR_fam"/>
</dbReference>
<sequence>MFDLKGKRALVTGASGGIGYAVASAYAQRGASVVIADITDATDAAAVIGAIPVHCDVSNEDSVAAAFALAVEKLGGLLDIVVLNAGVGDVGPALADTQQSLIDKVTGINYWGVVYGLKHAPASMNDGGSIISTSSMAAFINLPGSAIYSASKKAVVSLTEMAALELGSRAIRVNCICPGYTNTAMGSAEEGRAICEAFTALGRAATVEDMSGVYVFLAAEASRYMTGQALKVDGGWSCGPTTALLELVTGSATAPG</sequence>
<dbReference type="PRINTS" id="PR00081">
    <property type="entry name" value="GDHRDH"/>
</dbReference>
<comment type="similarity">
    <text evidence="1">Belongs to the short-chain dehydrogenases/reductases (SDR) family.</text>
</comment>